<evidence type="ECO:0008006" key="3">
    <source>
        <dbReference type="Google" id="ProtNLM"/>
    </source>
</evidence>
<accession>A0ABR5SJE4</accession>
<protein>
    <recommendedName>
        <fullName evidence="3">Helix-turn-helix domain-containing protein</fullName>
    </recommendedName>
</protein>
<dbReference type="EMBL" id="LNQR01000022">
    <property type="protein sequence ID" value="KWT92156.1"/>
    <property type="molecule type" value="Genomic_DNA"/>
</dbReference>
<dbReference type="RefSeq" id="WP_157072801.1">
    <property type="nucleotide sequence ID" value="NZ_LNQR01000022.1"/>
</dbReference>
<gene>
    <name evidence="1" type="ORF">ASN18_0559</name>
</gene>
<sequence>MSNIQERESNIHSSNVRLISIQEAAKYLGVSAWTVRDLLYQKGEFPYVKNSKKPTSEVATLNITST</sequence>
<name>A0ABR5SJE4_9BACT</name>
<reference evidence="1 2" key="1">
    <citation type="submission" date="2015-11" db="EMBL/GenBank/DDBJ databases">
        <authorList>
            <person name="Lin W."/>
        </authorList>
    </citation>
    <scope>NUCLEOTIDE SEQUENCE [LARGE SCALE GENOMIC DNA]</scope>
    <source>
        <strain evidence="1 2">HCH-1</strain>
    </source>
</reference>
<evidence type="ECO:0000313" key="2">
    <source>
        <dbReference type="Proteomes" id="UP000060487"/>
    </source>
</evidence>
<keyword evidence="2" id="KW-1185">Reference proteome</keyword>
<evidence type="ECO:0000313" key="1">
    <source>
        <dbReference type="EMBL" id="KWT92156.1"/>
    </source>
</evidence>
<comment type="caution">
    <text evidence="1">The sequence shown here is derived from an EMBL/GenBank/DDBJ whole genome shotgun (WGS) entry which is preliminary data.</text>
</comment>
<proteinExistence type="predicted"/>
<dbReference type="Proteomes" id="UP000060487">
    <property type="component" value="Unassembled WGS sequence"/>
</dbReference>
<organism evidence="1 2">
    <name type="scientific">Candidatus Magnetominusculus xianensis</name>
    <dbReference type="NCBI Taxonomy" id="1748249"/>
    <lineage>
        <taxon>Bacteria</taxon>
        <taxon>Pseudomonadati</taxon>
        <taxon>Nitrospirota</taxon>
        <taxon>Nitrospiria</taxon>
        <taxon>Nitrospirales</taxon>
        <taxon>Nitrospiraceae</taxon>
        <taxon>Candidatus Magnetominusculus</taxon>
    </lineage>
</organism>